<dbReference type="AlphaFoldDB" id="A0A843WPJ7"/>
<dbReference type="GO" id="GO:2000031">
    <property type="term" value="P:regulation of salicylic acid mediated signaling pathway"/>
    <property type="evidence" value="ECO:0007669"/>
    <property type="project" value="InterPro"/>
</dbReference>
<proteinExistence type="predicted"/>
<name>A0A843WPJ7_COLES</name>
<dbReference type="EMBL" id="NMUH01005355">
    <property type="protein sequence ID" value="MQM12552.1"/>
    <property type="molecule type" value="Genomic_DNA"/>
</dbReference>
<evidence type="ECO:0000313" key="1">
    <source>
        <dbReference type="EMBL" id="MQM12552.1"/>
    </source>
</evidence>
<accession>A0A843WPJ7</accession>
<dbReference type="PANTHER" id="PTHR33199:SF1">
    <property type="entry name" value="OS01G0958700 PROTEIN"/>
    <property type="match status" value="1"/>
</dbReference>
<evidence type="ECO:0000313" key="2">
    <source>
        <dbReference type="Proteomes" id="UP000652761"/>
    </source>
</evidence>
<dbReference type="PANTHER" id="PTHR33199">
    <property type="entry name" value="MACPF DOMAIN-CONTAINING PROTEIN CAD1"/>
    <property type="match status" value="1"/>
</dbReference>
<sequence>MTEEGSAAGGGGGVAVFIENYGTHIIVGLAECGWTRCGVSEAGAVPEFASLLGQPDDGDFDQSMESLPSCSLSFASARDISFRSLPVSEVAFDEGIDSRSCSDHIVINNELEEIASLEWLARCMAETNMSCSRSSCESAAGSPIQNKWHAALLPALSSKAVNKPPIQDLEYFLDFQLPKAWAPIFNDLPLGRSSNRPLRNPALMGLKLYVNTAEVIPVPMRTQQLSTYI</sequence>
<keyword evidence="2" id="KW-1185">Reference proteome</keyword>
<dbReference type="Proteomes" id="UP000652761">
    <property type="component" value="Unassembled WGS sequence"/>
</dbReference>
<reference evidence="1" key="1">
    <citation type="submission" date="2017-07" db="EMBL/GenBank/DDBJ databases">
        <title>Taro Niue Genome Assembly and Annotation.</title>
        <authorList>
            <person name="Atibalentja N."/>
            <person name="Keating K."/>
            <person name="Fields C.J."/>
        </authorList>
    </citation>
    <scope>NUCLEOTIDE SEQUENCE</scope>
    <source>
        <strain evidence="1">Niue_2</strain>
        <tissue evidence="1">Leaf</tissue>
    </source>
</reference>
<dbReference type="GO" id="GO:0005886">
    <property type="term" value="C:plasma membrane"/>
    <property type="evidence" value="ECO:0007669"/>
    <property type="project" value="TreeGrafter"/>
</dbReference>
<comment type="caution">
    <text evidence="1">The sequence shown here is derived from an EMBL/GenBank/DDBJ whole genome shotgun (WGS) entry which is preliminary data.</text>
</comment>
<dbReference type="GO" id="GO:0009626">
    <property type="term" value="P:plant-type hypersensitive response"/>
    <property type="evidence" value="ECO:0007669"/>
    <property type="project" value="TreeGrafter"/>
</dbReference>
<protein>
    <submittedName>
        <fullName evidence="1">Uncharacterized protein</fullName>
    </submittedName>
</protein>
<organism evidence="1 2">
    <name type="scientific">Colocasia esculenta</name>
    <name type="common">Wild taro</name>
    <name type="synonym">Arum esculentum</name>
    <dbReference type="NCBI Taxonomy" id="4460"/>
    <lineage>
        <taxon>Eukaryota</taxon>
        <taxon>Viridiplantae</taxon>
        <taxon>Streptophyta</taxon>
        <taxon>Embryophyta</taxon>
        <taxon>Tracheophyta</taxon>
        <taxon>Spermatophyta</taxon>
        <taxon>Magnoliopsida</taxon>
        <taxon>Liliopsida</taxon>
        <taxon>Araceae</taxon>
        <taxon>Aroideae</taxon>
        <taxon>Colocasieae</taxon>
        <taxon>Colocasia</taxon>
    </lineage>
</organism>
<dbReference type="InterPro" id="IPR044663">
    <property type="entry name" value="CAD1/NSL1-like"/>
</dbReference>
<gene>
    <name evidence="1" type="ORF">Taro_045470</name>
</gene>